<evidence type="ECO:0000313" key="2">
    <source>
        <dbReference type="Proteomes" id="UP000258016"/>
    </source>
</evidence>
<dbReference type="Proteomes" id="UP000258016">
    <property type="component" value="Chromosome"/>
</dbReference>
<name>A0ABN5BCH6_9SPHN</name>
<evidence type="ECO:0008006" key="3">
    <source>
        <dbReference type="Google" id="ProtNLM"/>
    </source>
</evidence>
<sequence>MIDAHLLDDIADDRLDQREARDKMVSIPITEMQIMLPHSVKAEIEHPKTPAIVKERASAFIYSFDTKIATASTLRKVKEIMRGNAAGTKHDRDAEHCCDAAIWGSFFVTLDARIIRKREEIAVLFSGLWIMTPVEWIANLEHHRCVAPDGDDDLLSLTG</sequence>
<organism evidence="1 2">
    <name type="scientific">Blastomonas fulva</name>
    <dbReference type="NCBI Taxonomy" id="1550728"/>
    <lineage>
        <taxon>Bacteria</taxon>
        <taxon>Pseudomonadati</taxon>
        <taxon>Pseudomonadota</taxon>
        <taxon>Alphaproteobacteria</taxon>
        <taxon>Sphingomonadales</taxon>
        <taxon>Sphingomonadaceae</taxon>
        <taxon>Blastomonas</taxon>
    </lineage>
</organism>
<reference evidence="1 2" key="1">
    <citation type="submission" date="2017-03" db="EMBL/GenBank/DDBJ databases">
        <title>Complete genome sequence of Blastomonas fulva degrading microcsystin LR.</title>
        <authorList>
            <person name="Lee H.-g."/>
            <person name="Jin L."/>
            <person name="oh H.-M."/>
        </authorList>
    </citation>
    <scope>NUCLEOTIDE SEQUENCE [LARGE SCALE GENOMIC DNA]</scope>
    <source>
        <strain evidence="1 2">T2</strain>
    </source>
</reference>
<proteinExistence type="predicted"/>
<gene>
    <name evidence="1" type="ORF">B5J99_14480</name>
</gene>
<keyword evidence="2" id="KW-1185">Reference proteome</keyword>
<protein>
    <recommendedName>
        <fullName evidence="3">PIN domain-containing protein</fullName>
    </recommendedName>
</protein>
<accession>A0ABN5BCH6</accession>
<evidence type="ECO:0000313" key="1">
    <source>
        <dbReference type="EMBL" id="ASR52515.1"/>
    </source>
</evidence>
<dbReference type="EMBL" id="CP020083">
    <property type="protein sequence ID" value="ASR52515.1"/>
    <property type="molecule type" value="Genomic_DNA"/>
</dbReference>